<comment type="caution">
    <text evidence="1">The sequence shown here is derived from an EMBL/GenBank/DDBJ whole genome shotgun (WGS) entry which is preliminary data.</text>
</comment>
<gene>
    <name evidence="1" type="ORF">KSP40_PGU003046</name>
</gene>
<evidence type="ECO:0000313" key="1">
    <source>
        <dbReference type="EMBL" id="KAK8943603.1"/>
    </source>
</evidence>
<evidence type="ECO:0000313" key="2">
    <source>
        <dbReference type="Proteomes" id="UP001412067"/>
    </source>
</evidence>
<organism evidence="1 2">
    <name type="scientific">Platanthera guangdongensis</name>
    <dbReference type="NCBI Taxonomy" id="2320717"/>
    <lineage>
        <taxon>Eukaryota</taxon>
        <taxon>Viridiplantae</taxon>
        <taxon>Streptophyta</taxon>
        <taxon>Embryophyta</taxon>
        <taxon>Tracheophyta</taxon>
        <taxon>Spermatophyta</taxon>
        <taxon>Magnoliopsida</taxon>
        <taxon>Liliopsida</taxon>
        <taxon>Asparagales</taxon>
        <taxon>Orchidaceae</taxon>
        <taxon>Orchidoideae</taxon>
        <taxon>Orchideae</taxon>
        <taxon>Orchidinae</taxon>
        <taxon>Platanthera</taxon>
    </lineage>
</organism>
<protein>
    <submittedName>
        <fullName evidence="1">Uncharacterized protein</fullName>
    </submittedName>
</protein>
<reference evidence="1 2" key="1">
    <citation type="journal article" date="2022" name="Nat. Plants">
        <title>Genomes of leafy and leafless Platanthera orchids illuminate the evolution of mycoheterotrophy.</title>
        <authorList>
            <person name="Li M.H."/>
            <person name="Liu K.W."/>
            <person name="Li Z."/>
            <person name="Lu H.C."/>
            <person name="Ye Q.L."/>
            <person name="Zhang D."/>
            <person name="Wang J.Y."/>
            <person name="Li Y.F."/>
            <person name="Zhong Z.M."/>
            <person name="Liu X."/>
            <person name="Yu X."/>
            <person name="Liu D.K."/>
            <person name="Tu X.D."/>
            <person name="Liu B."/>
            <person name="Hao Y."/>
            <person name="Liao X.Y."/>
            <person name="Jiang Y.T."/>
            <person name="Sun W.H."/>
            <person name="Chen J."/>
            <person name="Chen Y.Q."/>
            <person name="Ai Y."/>
            <person name="Zhai J.W."/>
            <person name="Wu S.S."/>
            <person name="Zhou Z."/>
            <person name="Hsiao Y.Y."/>
            <person name="Wu W.L."/>
            <person name="Chen Y.Y."/>
            <person name="Lin Y.F."/>
            <person name="Hsu J.L."/>
            <person name="Li C.Y."/>
            <person name="Wang Z.W."/>
            <person name="Zhao X."/>
            <person name="Zhong W.Y."/>
            <person name="Ma X.K."/>
            <person name="Ma L."/>
            <person name="Huang J."/>
            <person name="Chen G.Z."/>
            <person name="Huang M.Z."/>
            <person name="Huang L."/>
            <person name="Peng D.H."/>
            <person name="Luo Y.B."/>
            <person name="Zou S.Q."/>
            <person name="Chen S.P."/>
            <person name="Lan S."/>
            <person name="Tsai W.C."/>
            <person name="Van de Peer Y."/>
            <person name="Liu Z.J."/>
        </authorList>
    </citation>
    <scope>NUCLEOTIDE SEQUENCE [LARGE SCALE GENOMIC DNA]</scope>
    <source>
        <strain evidence="1">Lor288</strain>
    </source>
</reference>
<name>A0ABR2LKM0_9ASPA</name>
<dbReference type="Proteomes" id="UP001412067">
    <property type="component" value="Unassembled WGS sequence"/>
</dbReference>
<keyword evidence="2" id="KW-1185">Reference proteome</keyword>
<dbReference type="EMBL" id="JBBWWR010000018">
    <property type="protein sequence ID" value="KAK8943603.1"/>
    <property type="molecule type" value="Genomic_DNA"/>
</dbReference>
<sequence length="67" mass="7660">MAMFWGLAFGPRHSIRQICQKSRIHIPHLDSFAESPLDFLGYEEHWACPYHGRGVVGGWSYKLAGKD</sequence>
<accession>A0ABR2LKM0</accession>
<proteinExistence type="predicted"/>